<dbReference type="InterPro" id="IPR058933">
    <property type="entry name" value="YMC020W-like_ab_hydrolase"/>
</dbReference>
<evidence type="ECO:0000313" key="4">
    <source>
        <dbReference type="Proteomes" id="UP000650833"/>
    </source>
</evidence>
<keyword evidence="4" id="KW-1185">Reference proteome</keyword>
<reference evidence="3" key="1">
    <citation type="submission" date="2020-12" db="EMBL/GenBank/DDBJ databases">
        <title>Metabolic potential, ecology and presence of endohyphal bacteria is reflected in genomic diversity of Mucoromycotina.</title>
        <authorList>
            <person name="Muszewska A."/>
            <person name="Okrasinska A."/>
            <person name="Steczkiewicz K."/>
            <person name="Drgas O."/>
            <person name="Orlowska M."/>
            <person name="Perlinska-Lenart U."/>
            <person name="Aleksandrzak-Piekarczyk T."/>
            <person name="Szatraj K."/>
            <person name="Zielenkiewicz U."/>
            <person name="Pilsyk S."/>
            <person name="Malc E."/>
            <person name="Mieczkowski P."/>
            <person name="Kruszewska J.S."/>
            <person name="Biernat P."/>
            <person name="Pawlowska J."/>
        </authorList>
    </citation>
    <scope>NUCLEOTIDE SEQUENCE</scope>
    <source>
        <strain evidence="3">CBS 226.32</strain>
    </source>
</reference>
<feature type="compositionally biased region" description="Polar residues" evidence="1">
    <location>
        <begin position="22"/>
        <end position="50"/>
    </location>
</feature>
<dbReference type="Pfam" id="PF26147">
    <property type="entry name" value="AB_HYDROLASE_YMC0-YMC35"/>
    <property type="match status" value="1"/>
</dbReference>
<feature type="compositionally biased region" description="Basic and acidic residues" evidence="1">
    <location>
        <begin position="51"/>
        <end position="71"/>
    </location>
</feature>
<dbReference type="Proteomes" id="UP000650833">
    <property type="component" value="Unassembled WGS sequence"/>
</dbReference>
<evidence type="ECO:0000256" key="1">
    <source>
        <dbReference type="SAM" id="MobiDB-lite"/>
    </source>
</evidence>
<evidence type="ECO:0000259" key="2">
    <source>
        <dbReference type="Pfam" id="PF26147"/>
    </source>
</evidence>
<accession>A0A8H7RKT6</accession>
<dbReference type="PANTHER" id="PTHR47349:SF1">
    <property type="entry name" value="AER328WP"/>
    <property type="match status" value="1"/>
</dbReference>
<feature type="domain" description="YMC020W-like alpha/beta hydrolase" evidence="2">
    <location>
        <begin position="297"/>
        <end position="597"/>
    </location>
</feature>
<protein>
    <recommendedName>
        <fullName evidence="2">YMC020W-like alpha/beta hydrolase domain-containing protein</fullName>
    </recommendedName>
</protein>
<feature type="compositionally biased region" description="Polar residues" evidence="1">
    <location>
        <begin position="131"/>
        <end position="141"/>
    </location>
</feature>
<dbReference type="AlphaFoldDB" id="A0A8H7RKT6"/>
<dbReference type="InterPro" id="IPR058934">
    <property type="entry name" value="YMC020W-like"/>
</dbReference>
<sequence>MTNKRDHSPPPSIDKQNKKQDVNQSDVNISHSSWLYKLTSTPNTSATKLDSNNEKGPQLDEKGDNAEKNEEATLENIPIKAKEYENESSHANDKNGGGIWSWLGYSGTQSAATSVPEPAFVSEPAPVLVPTNDSNKTNQESTTNDHNDDNDVTPQESNLQQHSHNQSTASTKQSYWKAFFTSNKSLDDANNQQDSVIISDKDGPTEQDIPATDTNITEESIPEEPQQRKLPVAQSQHNVVLPTFKSQFNKLTVPYHHESASLFSKAINAINSIIFTQKSAIDDDWQDISQLSTMLESLKTDVSNKRIVVIGVHGWFPMKLVRSMVGEPTGTSIKFCEQMTAAVKKYFKNTHEIIIPDESVINIPLQWEGKVFERAEKLYNFIESDYKQVIENADIILWATHSQGTPVSAILLRKLIEENIIKVNKQPICMLAMAGISHGPFPSLKGNLLVKYFEADAARELFDFMDSNSEISIQYREAMAYILQNKVKTVLVGSMQDQVVPLYSAIMSGISHPNILRAIYIDGHIYTQDDFLIRLITFALKLLNIGLSDHGFLIHISEVLAGNIYAWEGGHSTVYEELDVFMLPLQYLFETRPIGQLEILKPVSLISQKISNSSDKAKKKVLDKVKARLDPFQAKLRLNPFHLPWAMRGIWDDPRILDDDTLSSELDTLQDLFDKWNPTSARLKEIKFRLEPLKARL</sequence>
<feature type="region of interest" description="Disordered" evidence="1">
    <location>
        <begin position="1"/>
        <end position="79"/>
    </location>
</feature>
<dbReference type="OrthoDB" id="5598028at2759"/>
<feature type="region of interest" description="Disordered" evidence="1">
    <location>
        <begin position="123"/>
        <end position="170"/>
    </location>
</feature>
<dbReference type="EMBL" id="JAEPRC010000056">
    <property type="protein sequence ID" value="KAG2212052.1"/>
    <property type="molecule type" value="Genomic_DNA"/>
</dbReference>
<organism evidence="3 4">
    <name type="scientific">Mucor plumbeus</name>
    <dbReference type="NCBI Taxonomy" id="97098"/>
    <lineage>
        <taxon>Eukaryota</taxon>
        <taxon>Fungi</taxon>
        <taxon>Fungi incertae sedis</taxon>
        <taxon>Mucoromycota</taxon>
        <taxon>Mucoromycotina</taxon>
        <taxon>Mucoromycetes</taxon>
        <taxon>Mucorales</taxon>
        <taxon>Mucorineae</taxon>
        <taxon>Mucoraceae</taxon>
        <taxon>Mucor</taxon>
    </lineage>
</organism>
<comment type="caution">
    <text evidence="3">The sequence shown here is derived from an EMBL/GenBank/DDBJ whole genome shotgun (WGS) entry which is preliminary data.</text>
</comment>
<proteinExistence type="predicted"/>
<dbReference type="PANTHER" id="PTHR47349">
    <property type="entry name" value="CHROMOSOME 8, WHOLE GENOME SHOTGUN SEQUENCE"/>
    <property type="match status" value="1"/>
</dbReference>
<name>A0A8H7RKT6_9FUNG</name>
<gene>
    <name evidence="3" type="ORF">INT46_009426</name>
</gene>
<evidence type="ECO:0000313" key="3">
    <source>
        <dbReference type="EMBL" id="KAG2212052.1"/>
    </source>
</evidence>
<feature type="compositionally biased region" description="Polar residues" evidence="1">
    <location>
        <begin position="154"/>
        <end position="170"/>
    </location>
</feature>